<dbReference type="Proteomes" id="UP000277671">
    <property type="component" value="Unassembled WGS sequence"/>
</dbReference>
<dbReference type="SUPFAM" id="SSF56784">
    <property type="entry name" value="HAD-like"/>
    <property type="match status" value="1"/>
</dbReference>
<sequence length="210" mass="23485">MPDIILFDLFGVIARHQSPAGQQALVATAGVPAPAFWDVYWRLRAPYDRGEVTGAEYWYQVTTELGITFDADQVSALIRADIASWNAVNDDMVALIEQAAASGVRLALLSNGPEELAAYYEQHHTRWLQHFELIAFSCRIGRAKPEPEAFCWCCHKLGVTPEQILFIDDRTENVHAAQRLGIHTHLFTDPATTAQKINNTWRRPVAAPAM</sequence>
<dbReference type="GO" id="GO:0016787">
    <property type="term" value="F:hydrolase activity"/>
    <property type="evidence" value="ECO:0007669"/>
    <property type="project" value="UniProtKB-KW"/>
</dbReference>
<dbReference type="SFLD" id="SFLDG01129">
    <property type="entry name" value="C1.5:_HAD__Beta-PGM__Phosphata"/>
    <property type="match status" value="1"/>
</dbReference>
<evidence type="ECO:0000313" key="2">
    <source>
        <dbReference type="Proteomes" id="UP000277671"/>
    </source>
</evidence>
<dbReference type="Pfam" id="PF00702">
    <property type="entry name" value="Hydrolase"/>
    <property type="match status" value="1"/>
</dbReference>
<organism evidence="1 2">
    <name type="scientific">Micromonospora pisi</name>
    <dbReference type="NCBI Taxonomy" id="589240"/>
    <lineage>
        <taxon>Bacteria</taxon>
        <taxon>Bacillati</taxon>
        <taxon>Actinomycetota</taxon>
        <taxon>Actinomycetes</taxon>
        <taxon>Micromonosporales</taxon>
        <taxon>Micromonosporaceae</taxon>
        <taxon>Micromonospora</taxon>
    </lineage>
</organism>
<dbReference type="NCBIfam" id="TIGR01509">
    <property type="entry name" value="HAD-SF-IA-v3"/>
    <property type="match status" value="1"/>
</dbReference>
<dbReference type="Gene3D" id="3.40.50.1000">
    <property type="entry name" value="HAD superfamily/HAD-like"/>
    <property type="match status" value="1"/>
</dbReference>
<name>A0A495JXQ8_9ACTN</name>
<accession>A0A495JXQ8</accession>
<dbReference type="CDD" id="cd02603">
    <property type="entry name" value="HAD_sEH-N_like"/>
    <property type="match status" value="1"/>
</dbReference>
<gene>
    <name evidence="1" type="ORF">BDK92_7638</name>
</gene>
<dbReference type="OrthoDB" id="9797415at2"/>
<dbReference type="PANTHER" id="PTHR43611">
    <property type="entry name" value="ALPHA-D-GLUCOSE 1-PHOSPHATE PHOSPHATASE"/>
    <property type="match status" value="1"/>
</dbReference>
<dbReference type="PRINTS" id="PR00413">
    <property type="entry name" value="HADHALOGNASE"/>
</dbReference>
<dbReference type="InterPro" id="IPR023214">
    <property type="entry name" value="HAD_sf"/>
</dbReference>
<dbReference type="EMBL" id="RBKT01000001">
    <property type="protein sequence ID" value="RKR93122.1"/>
    <property type="molecule type" value="Genomic_DNA"/>
</dbReference>
<protein>
    <submittedName>
        <fullName evidence="1">Putative hydrolase of the HAD superfamily</fullName>
    </submittedName>
</protein>
<dbReference type="PANTHER" id="PTHR43611:SF3">
    <property type="entry name" value="FLAVIN MONONUCLEOTIDE HYDROLASE 1, CHLOROPLATIC"/>
    <property type="match status" value="1"/>
</dbReference>
<evidence type="ECO:0000313" key="1">
    <source>
        <dbReference type="EMBL" id="RKR93122.1"/>
    </source>
</evidence>
<dbReference type="NCBIfam" id="TIGR01549">
    <property type="entry name" value="HAD-SF-IA-v1"/>
    <property type="match status" value="1"/>
</dbReference>
<keyword evidence="2" id="KW-1185">Reference proteome</keyword>
<dbReference type="RefSeq" id="WP_121161227.1">
    <property type="nucleotide sequence ID" value="NZ_RBKT01000001.1"/>
</dbReference>
<keyword evidence="1" id="KW-0378">Hydrolase</keyword>
<dbReference type="InterPro" id="IPR036412">
    <property type="entry name" value="HAD-like_sf"/>
</dbReference>
<dbReference type="InterPro" id="IPR006439">
    <property type="entry name" value="HAD-SF_hydro_IA"/>
</dbReference>
<reference evidence="1 2" key="1">
    <citation type="submission" date="2018-10" db="EMBL/GenBank/DDBJ databases">
        <title>Sequencing the genomes of 1000 actinobacteria strains.</title>
        <authorList>
            <person name="Klenk H.-P."/>
        </authorList>
    </citation>
    <scope>NUCLEOTIDE SEQUENCE [LARGE SCALE GENOMIC DNA]</scope>
    <source>
        <strain evidence="1 2">DSM 45175</strain>
    </source>
</reference>
<dbReference type="AlphaFoldDB" id="A0A495JXQ8"/>
<proteinExistence type="predicted"/>
<comment type="caution">
    <text evidence="1">The sequence shown here is derived from an EMBL/GenBank/DDBJ whole genome shotgun (WGS) entry which is preliminary data.</text>
</comment>
<dbReference type="SFLD" id="SFLDS00003">
    <property type="entry name" value="Haloacid_Dehalogenase"/>
    <property type="match status" value="1"/>
</dbReference>